<dbReference type="Pfam" id="PF03473">
    <property type="entry name" value="MOSC"/>
    <property type="match status" value="1"/>
</dbReference>
<sequence>MLGERLTTAAIGPSGVQGDRRLALLHRETGRVASAKDPRRWRDLLTLQATGGAPEPVRITLPDGRTVSGPDEQVDDLLSAVLGAPVTLTGTPPAAATLDRAVPEAVLAAGVTAVVPVEPSPLGGAAPDTFFDFAPIHLLTTATLDRLAVELPGGPPQVERYRPNLVVATPGAGFVENSWVGRQLRIGAELVLRVLAPTPRCAVPTLAHGRLPRQPDALRAPARLNRIEPLPGLGPQPCVGAYAQVVTPGRVAVGDAVELD</sequence>
<dbReference type="InterPro" id="IPR011037">
    <property type="entry name" value="Pyrv_Knase-like_insert_dom_sf"/>
</dbReference>
<evidence type="ECO:0000313" key="2">
    <source>
        <dbReference type="EMBL" id="RKN29275.1"/>
    </source>
</evidence>
<evidence type="ECO:0000259" key="1">
    <source>
        <dbReference type="PROSITE" id="PS51340"/>
    </source>
</evidence>
<dbReference type="GO" id="GO:0030151">
    <property type="term" value="F:molybdenum ion binding"/>
    <property type="evidence" value="ECO:0007669"/>
    <property type="project" value="InterPro"/>
</dbReference>
<dbReference type="GO" id="GO:0030170">
    <property type="term" value="F:pyridoxal phosphate binding"/>
    <property type="evidence" value="ECO:0007669"/>
    <property type="project" value="InterPro"/>
</dbReference>
<dbReference type="AlphaFoldDB" id="A0A3A9XVJ3"/>
<dbReference type="Proteomes" id="UP000275865">
    <property type="component" value="Unassembled WGS sequence"/>
</dbReference>
<gene>
    <name evidence="2" type="ORF">D7044_23455</name>
</gene>
<dbReference type="PROSITE" id="PS51340">
    <property type="entry name" value="MOSC"/>
    <property type="match status" value="1"/>
</dbReference>
<feature type="domain" description="MOSC" evidence="1">
    <location>
        <begin position="112"/>
        <end position="260"/>
    </location>
</feature>
<dbReference type="InterPro" id="IPR005302">
    <property type="entry name" value="MoCF_Sase_C"/>
</dbReference>
<dbReference type="GO" id="GO:0003824">
    <property type="term" value="F:catalytic activity"/>
    <property type="evidence" value="ECO:0007669"/>
    <property type="project" value="InterPro"/>
</dbReference>
<dbReference type="EMBL" id="RAZT01000012">
    <property type="protein sequence ID" value="RKN29275.1"/>
    <property type="molecule type" value="Genomic_DNA"/>
</dbReference>
<comment type="caution">
    <text evidence="2">The sequence shown here is derived from an EMBL/GenBank/DDBJ whole genome shotgun (WGS) entry which is preliminary data.</text>
</comment>
<proteinExistence type="predicted"/>
<protein>
    <submittedName>
        <fullName evidence="2">MOSC domain-containing protein</fullName>
    </submittedName>
</protein>
<accession>A0A3A9XVJ3</accession>
<name>A0A3A9XVJ3_9ACTN</name>
<dbReference type="SUPFAM" id="SSF50800">
    <property type="entry name" value="PK beta-barrel domain-like"/>
    <property type="match status" value="1"/>
</dbReference>
<organism evidence="2 3">
    <name type="scientific">Micromonospora musae</name>
    <dbReference type="NCBI Taxonomy" id="1894970"/>
    <lineage>
        <taxon>Bacteria</taxon>
        <taxon>Bacillati</taxon>
        <taxon>Actinomycetota</taxon>
        <taxon>Actinomycetes</taxon>
        <taxon>Micromonosporales</taxon>
        <taxon>Micromonosporaceae</taxon>
        <taxon>Micromonospora</taxon>
    </lineage>
</organism>
<evidence type="ECO:0000313" key="3">
    <source>
        <dbReference type="Proteomes" id="UP000275865"/>
    </source>
</evidence>
<reference evidence="2 3" key="1">
    <citation type="submission" date="2018-09" db="EMBL/GenBank/DDBJ databases">
        <title>Micromonospora sp. nov. MS1-9, isolated from a root of Musa sp.</title>
        <authorList>
            <person name="Kuncharoen N."/>
            <person name="Kudo T."/>
            <person name="Ohkuma M."/>
            <person name="Yuki M."/>
            <person name="Tanasupawat S."/>
        </authorList>
    </citation>
    <scope>NUCLEOTIDE SEQUENCE [LARGE SCALE GENOMIC DNA]</scope>
    <source>
        <strain evidence="2 3">MS1-9</strain>
    </source>
</reference>
<dbReference type="Gene3D" id="2.40.33.20">
    <property type="entry name" value="PK beta-barrel domain-like"/>
    <property type="match status" value="1"/>
</dbReference>